<feature type="coiled-coil region" evidence="1">
    <location>
        <begin position="425"/>
        <end position="479"/>
    </location>
</feature>
<dbReference type="Pfam" id="PF13408">
    <property type="entry name" value="Zn_ribbon_recom"/>
    <property type="match status" value="1"/>
</dbReference>
<feature type="domain" description="Recombinase" evidence="3">
    <location>
        <begin position="188"/>
        <end position="314"/>
    </location>
</feature>
<gene>
    <name evidence="4" type="ORF">ES1_13620</name>
</gene>
<dbReference type="BioCyc" id="ESIR717961:G136L-1117-MONOMER"/>
<accession>D4MKQ9</accession>
<dbReference type="EMBL" id="FP929059">
    <property type="protein sequence ID" value="CBL34342.1"/>
    <property type="molecule type" value="Genomic_DNA"/>
</dbReference>
<evidence type="ECO:0000313" key="4">
    <source>
        <dbReference type="EMBL" id="CBL34342.1"/>
    </source>
</evidence>
<dbReference type="CDD" id="cd00338">
    <property type="entry name" value="Ser_Recombinase"/>
    <property type="match status" value="1"/>
</dbReference>
<dbReference type="GO" id="GO:0003677">
    <property type="term" value="F:DNA binding"/>
    <property type="evidence" value="ECO:0007669"/>
    <property type="project" value="InterPro"/>
</dbReference>
<dbReference type="InterPro" id="IPR036162">
    <property type="entry name" value="Resolvase-like_N_sf"/>
</dbReference>
<dbReference type="SUPFAM" id="SSF53041">
    <property type="entry name" value="Resolvase-like"/>
    <property type="match status" value="1"/>
</dbReference>
<evidence type="ECO:0000313" key="5">
    <source>
        <dbReference type="Proteomes" id="UP000007050"/>
    </source>
</evidence>
<dbReference type="Gene3D" id="3.90.1750.20">
    <property type="entry name" value="Putative Large Serine Recombinase, Chain B, Domain 2"/>
    <property type="match status" value="1"/>
</dbReference>
<feature type="domain" description="Resolvase/invertase-type recombinase catalytic" evidence="2">
    <location>
        <begin position="31"/>
        <end position="179"/>
    </location>
</feature>
<dbReference type="InterPro" id="IPR011109">
    <property type="entry name" value="DNA_bind_recombinase_dom"/>
</dbReference>
<dbReference type="InterPro" id="IPR025827">
    <property type="entry name" value="Zn_ribbon_recom_dom"/>
</dbReference>
<dbReference type="Gene3D" id="3.40.50.1390">
    <property type="entry name" value="Resolvase, N-terminal catalytic domain"/>
    <property type="match status" value="1"/>
</dbReference>
<dbReference type="InterPro" id="IPR038109">
    <property type="entry name" value="DNA_bind_recomb_sf"/>
</dbReference>
<dbReference type="SMART" id="SM00857">
    <property type="entry name" value="Resolvase"/>
    <property type="match status" value="1"/>
</dbReference>
<evidence type="ECO:0000259" key="2">
    <source>
        <dbReference type="PROSITE" id="PS51736"/>
    </source>
</evidence>
<dbReference type="PROSITE" id="PS51737">
    <property type="entry name" value="RECOMBINASE_DNA_BIND"/>
    <property type="match status" value="1"/>
</dbReference>
<dbReference type="KEGG" id="esr:ES1_13620"/>
<dbReference type="InterPro" id="IPR050639">
    <property type="entry name" value="SSR_resolvase"/>
</dbReference>
<dbReference type="PANTHER" id="PTHR30461:SF23">
    <property type="entry name" value="DNA RECOMBINASE-RELATED"/>
    <property type="match status" value="1"/>
</dbReference>
<evidence type="ECO:0000259" key="3">
    <source>
        <dbReference type="PROSITE" id="PS51737"/>
    </source>
</evidence>
<keyword evidence="1" id="KW-0175">Coiled coil</keyword>
<proteinExistence type="predicted"/>
<reference evidence="4 5" key="1">
    <citation type="submission" date="2010-03" db="EMBL/GenBank/DDBJ databases">
        <title>The genome sequence of Eubacterium siraeum V10Sc8a.</title>
        <authorList>
            <consortium name="metaHIT consortium -- http://www.metahit.eu/"/>
            <person name="Pajon A."/>
            <person name="Turner K."/>
            <person name="Parkhill J."/>
            <person name="Duncan S."/>
            <person name="Flint H."/>
        </authorList>
    </citation>
    <scope>NUCLEOTIDE SEQUENCE [LARGE SCALE GENOMIC DNA]</scope>
    <source>
        <strain evidence="4 5">V10Sc8a</strain>
    </source>
</reference>
<sequence>MTTTTAVPNMRIVIIPAKTQEEIKKAEKCLKVAAYCRVSTDEEEQKNSYQAQIEYYTDKINKNPEWQMAGIFADEGITGTQAKKRPEFLKMIRLCRQGKIDVILTKSLSRFARNTVDSLNYIRELRTLGIAVISEKENINTLTAESEMLITIMSCFAQAESESISKNVAWGIRQSFKNGNVPMQYKKLLGYKKGADGNAEIVSDEAEIVKEIYRCYLDGASLNQIADMLNNRGLTTKGSNSPYRKEVIQRILTNEKYTGDALLQKTYITDCITKKSRKNNGELPMYLVKNHHEPIISRTDFNRVQEEMARRSAKRSIAEKLTKTEQGKYSAKYALSELLICGECGSHYRRVTWTAKGFKEIKWRCINRIQYGKKNCHSSPTIDEQALHKAIISAINEFCEVKDEVAKALRESITEVLDPNLNGSIQAAQQRIDELAHNIDELIKLATVPETAATAMADIEKFSEEMKTLREFIETEKAKQIAVQRGSAELDAILKRLEKEDFTMTEYNDVAVRQLIEKVTVESKNVITVAFKGGLEIRKELDIGD</sequence>
<dbReference type="Proteomes" id="UP000007050">
    <property type="component" value="Chromosome"/>
</dbReference>
<dbReference type="PANTHER" id="PTHR30461">
    <property type="entry name" value="DNA-INVERTASE FROM LAMBDOID PROPHAGE"/>
    <property type="match status" value="1"/>
</dbReference>
<protein>
    <submittedName>
        <fullName evidence="4">Site-specific recombinases, DNA invertase Pin homologs</fullName>
    </submittedName>
</protein>
<name>D4MKQ9_9FIRM</name>
<dbReference type="AlphaFoldDB" id="D4MKQ9"/>
<organism evidence="4 5">
    <name type="scientific">[Eubacterium] siraeum V10Sc8a</name>
    <dbReference type="NCBI Taxonomy" id="717961"/>
    <lineage>
        <taxon>Bacteria</taxon>
        <taxon>Bacillati</taxon>
        <taxon>Bacillota</taxon>
        <taxon>Clostridia</taxon>
        <taxon>Eubacteriales</taxon>
        <taxon>Oscillospiraceae</taxon>
        <taxon>Oscillospiraceae incertae sedis</taxon>
    </lineage>
</organism>
<dbReference type="HOGENOM" id="CLU_010686_0_5_9"/>
<dbReference type="InterPro" id="IPR006119">
    <property type="entry name" value="Resolv_N"/>
</dbReference>
<reference evidence="4 5" key="2">
    <citation type="submission" date="2010-03" db="EMBL/GenBank/DDBJ databases">
        <authorList>
            <person name="Pajon A."/>
        </authorList>
    </citation>
    <scope>NUCLEOTIDE SEQUENCE [LARGE SCALE GENOMIC DNA]</scope>
    <source>
        <strain evidence="4 5">V10Sc8a</strain>
    </source>
</reference>
<evidence type="ECO:0000256" key="1">
    <source>
        <dbReference type="SAM" id="Coils"/>
    </source>
</evidence>
<dbReference type="PROSITE" id="PS51736">
    <property type="entry name" value="RECOMBINASES_3"/>
    <property type="match status" value="1"/>
</dbReference>
<dbReference type="Pfam" id="PF00239">
    <property type="entry name" value="Resolvase"/>
    <property type="match status" value="1"/>
</dbReference>
<dbReference type="GO" id="GO:0000150">
    <property type="term" value="F:DNA strand exchange activity"/>
    <property type="evidence" value="ECO:0007669"/>
    <property type="project" value="InterPro"/>
</dbReference>
<dbReference type="PATRIC" id="fig|717961.3.peg.1443"/>
<dbReference type="Pfam" id="PF07508">
    <property type="entry name" value="Recombinase"/>
    <property type="match status" value="1"/>
</dbReference>